<dbReference type="RefSeq" id="WP_213533190.1">
    <property type="nucleotide sequence ID" value="NZ_BOVQ01000001.1"/>
</dbReference>
<keyword evidence="3" id="KW-0808">Transferase</keyword>
<organism evidence="3 4">
    <name type="scientific">Lactococcus nasutitermitis</name>
    <dbReference type="NCBI Taxonomy" id="1652957"/>
    <lineage>
        <taxon>Bacteria</taxon>
        <taxon>Bacillati</taxon>
        <taxon>Bacillota</taxon>
        <taxon>Bacilli</taxon>
        <taxon>Lactobacillales</taxon>
        <taxon>Streptococcaceae</taxon>
        <taxon>Lactococcus</taxon>
    </lineage>
</organism>
<accession>A0ABV9JDU9</accession>
<name>A0ABV9JDU9_9LACT</name>
<evidence type="ECO:0000313" key="3">
    <source>
        <dbReference type="EMBL" id="MFC4652859.1"/>
    </source>
</evidence>
<dbReference type="GO" id="GO:0016757">
    <property type="term" value="F:glycosyltransferase activity"/>
    <property type="evidence" value="ECO:0007669"/>
    <property type="project" value="UniProtKB-KW"/>
</dbReference>
<gene>
    <name evidence="3" type="ORF">ACFO26_08035</name>
</gene>
<dbReference type="EC" id="2.4.-.-" evidence="3"/>
<keyword evidence="4" id="KW-1185">Reference proteome</keyword>
<evidence type="ECO:0000313" key="4">
    <source>
        <dbReference type="Proteomes" id="UP001595987"/>
    </source>
</evidence>
<dbReference type="InterPro" id="IPR028098">
    <property type="entry name" value="Glyco_trans_4-like_N"/>
</dbReference>
<dbReference type="Gene3D" id="3.40.50.2000">
    <property type="entry name" value="Glycogen Phosphorylase B"/>
    <property type="match status" value="2"/>
</dbReference>
<protein>
    <submittedName>
        <fullName evidence="3">Glycosyltransferase family 4 protein</fullName>
        <ecNumber evidence="3">2.4.-.-</ecNumber>
    </submittedName>
</protein>
<comment type="caution">
    <text evidence="3">The sequence shown here is derived from an EMBL/GenBank/DDBJ whole genome shotgun (WGS) entry which is preliminary data.</text>
</comment>
<sequence length="357" mass="41221">MKVVIVGPSSMEKGGISTVINNISSNIDITDVSFKEYKSWKSGTFFSRIMYSIIKIILFPLFLSKNEVDIVYIHFAHNGSFTRKAYYSKISKLFNKKVVFHSHSSSFDVYYHNLKEPKKEKVRRIFCDYCDYLIVLGENWKNFYHKEIKVPNRKIEILHNAVLCSPIYYYDSSSLIITMFGRLGKRKGTYDVLKVASRFKENNQNIQFKLYGDGEIEIVRDIIAKNNLTNVFVGGWVDGDKKVEAMKEAALNILPSYNEGMPMAILESMSLGIPNISTNVGSIEEVIEDQVNGFIIKPGDEEKLYSVIKNYMCDSDKEYKVQLSNQARNTIVEKFNIRNYGDKLKRILKKTRENENK</sequence>
<dbReference type="PANTHER" id="PTHR12526">
    <property type="entry name" value="GLYCOSYLTRANSFERASE"/>
    <property type="match status" value="1"/>
</dbReference>
<dbReference type="Pfam" id="PF13439">
    <property type="entry name" value="Glyco_transf_4"/>
    <property type="match status" value="1"/>
</dbReference>
<feature type="domain" description="Glycosyltransferase subfamily 4-like N-terminal" evidence="2">
    <location>
        <begin position="48"/>
        <end position="162"/>
    </location>
</feature>
<keyword evidence="3" id="KW-0328">Glycosyltransferase</keyword>
<dbReference type="SUPFAM" id="SSF53756">
    <property type="entry name" value="UDP-Glycosyltransferase/glycogen phosphorylase"/>
    <property type="match status" value="1"/>
</dbReference>
<dbReference type="CDD" id="cd03801">
    <property type="entry name" value="GT4_PimA-like"/>
    <property type="match status" value="1"/>
</dbReference>
<evidence type="ECO:0000259" key="2">
    <source>
        <dbReference type="Pfam" id="PF13439"/>
    </source>
</evidence>
<proteinExistence type="predicted"/>
<dbReference type="Pfam" id="PF00534">
    <property type="entry name" value="Glycos_transf_1"/>
    <property type="match status" value="1"/>
</dbReference>
<reference evidence="4" key="1">
    <citation type="journal article" date="2019" name="Int. J. Syst. Evol. Microbiol.">
        <title>The Global Catalogue of Microorganisms (GCM) 10K type strain sequencing project: providing services to taxonomists for standard genome sequencing and annotation.</title>
        <authorList>
            <consortium name="The Broad Institute Genomics Platform"/>
            <consortium name="The Broad Institute Genome Sequencing Center for Infectious Disease"/>
            <person name="Wu L."/>
            <person name="Ma J."/>
        </authorList>
    </citation>
    <scope>NUCLEOTIDE SEQUENCE [LARGE SCALE GENOMIC DNA]</scope>
    <source>
        <strain evidence="4">CCUG 63287</strain>
    </source>
</reference>
<dbReference type="EMBL" id="JBHSGD010000005">
    <property type="protein sequence ID" value="MFC4652859.1"/>
    <property type="molecule type" value="Genomic_DNA"/>
</dbReference>
<dbReference type="Proteomes" id="UP001595987">
    <property type="component" value="Unassembled WGS sequence"/>
</dbReference>
<dbReference type="InterPro" id="IPR001296">
    <property type="entry name" value="Glyco_trans_1"/>
</dbReference>
<feature type="domain" description="Glycosyl transferase family 1" evidence="1">
    <location>
        <begin position="174"/>
        <end position="329"/>
    </location>
</feature>
<evidence type="ECO:0000259" key="1">
    <source>
        <dbReference type="Pfam" id="PF00534"/>
    </source>
</evidence>